<dbReference type="PROSITE" id="PS01117">
    <property type="entry name" value="HTH_MARR_1"/>
    <property type="match status" value="1"/>
</dbReference>
<evidence type="ECO:0000256" key="2">
    <source>
        <dbReference type="ARBA" id="ARBA00023125"/>
    </source>
</evidence>
<dbReference type="SMART" id="SM00347">
    <property type="entry name" value="HTH_MARR"/>
    <property type="match status" value="1"/>
</dbReference>
<keyword evidence="2" id="KW-0238">DNA-binding</keyword>
<dbReference type="InterPro" id="IPR039422">
    <property type="entry name" value="MarR/SlyA-like"/>
</dbReference>
<name>A0ABQ5JS06_9LACO</name>
<feature type="domain" description="HTH marR-type" evidence="4">
    <location>
        <begin position="7"/>
        <end position="143"/>
    </location>
</feature>
<dbReference type="Pfam" id="PF01047">
    <property type="entry name" value="MarR"/>
    <property type="match status" value="1"/>
</dbReference>
<organism evidence="5 6">
    <name type="scientific">Furfurilactobacillus curtus</name>
    <dbReference type="NCBI Taxonomy" id="1746200"/>
    <lineage>
        <taxon>Bacteria</taxon>
        <taxon>Bacillati</taxon>
        <taxon>Bacillota</taxon>
        <taxon>Bacilli</taxon>
        <taxon>Lactobacillales</taxon>
        <taxon>Lactobacillaceae</taxon>
        <taxon>Furfurilactobacillus</taxon>
    </lineage>
</organism>
<evidence type="ECO:0000313" key="5">
    <source>
        <dbReference type="EMBL" id="GKT05577.1"/>
    </source>
</evidence>
<evidence type="ECO:0000256" key="1">
    <source>
        <dbReference type="ARBA" id="ARBA00023015"/>
    </source>
</evidence>
<evidence type="ECO:0000313" key="6">
    <source>
        <dbReference type="Proteomes" id="UP001628078"/>
    </source>
</evidence>
<keyword evidence="1" id="KW-0805">Transcription regulation</keyword>
<dbReference type="EMBL" id="BQXO01000002">
    <property type="protein sequence ID" value="GKT05577.1"/>
    <property type="molecule type" value="Genomic_DNA"/>
</dbReference>
<protein>
    <recommendedName>
        <fullName evidence="4">HTH marR-type domain-containing protein</fullName>
    </recommendedName>
</protein>
<comment type="caution">
    <text evidence="5">The sequence shown here is derived from an EMBL/GenBank/DDBJ whole genome shotgun (WGS) entry which is preliminary data.</text>
</comment>
<dbReference type="InterPro" id="IPR036388">
    <property type="entry name" value="WH-like_DNA-bd_sf"/>
</dbReference>
<gene>
    <name evidence="5" type="ORF">JCM31185_08650</name>
</gene>
<dbReference type="PANTHER" id="PTHR33164">
    <property type="entry name" value="TRANSCRIPTIONAL REGULATOR, MARR FAMILY"/>
    <property type="match status" value="1"/>
</dbReference>
<dbReference type="SUPFAM" id="SSF46785">
    <property type="entry name" value="Winged helix' DNA-binding domain"/>
    <property type="match status" value="1"/>
</dbReference>
<dbReference type="RefSeq" id="WP_407882934.1">
    <property type="nucleotide sequence ID" value="NZ_BQXO01000002.1"/>
</dbReference>
<dbReference type="InterPro" id="IPR023187">
    <property type="entry name" value="Tscrpt_reg_MarR-type_CS"/>
</dbReference>
<evidence type="ECO:0000259" key="4">
    <source>
        <dbReference type="PROSITE" id="PS50995"/>
    </source>
</evidence>
<evidence type="ECO:0000256" key="3">
    <source>
        <dbReference type="ARBA" id="ARBA00023163"/>
    </source>
</evidence>
<dbReference type="PROSITE" id="PS50995">
    <property type="entry name" value="HTH_MARR_2"/>
    <property type="match status" value="1"/>
</dbReference>
<sequence>MSEKESQSELLTAINATYMKVYRPLDQLVHTFPQMADHSFPVAMLMYEISQHKQITVTSLASANQVSLSSVSSQITGLIKEGLIESVPQKVDRRVREIQLTAKGQAIEEQLEAYLASAFQAVELAQNKLDFKQMIKILTSLADQEESLA</sequence>
<accession>A0ABQ5JS06</accession>
<keyword evidence="3" id="KW-0804">Transcription</keyword>
<keyword evidence="6" id="KW-1185">Reference proteome</keyword>
<dbReference type="Proteomes" id="UP001628078">
    <property type="component" value="Unassembled WGS sequence"/>
</dbReference>
<dbReference type="InterPro" id="IPR036390">
    <property type="entry name" value="WH_DNA-bd_sf"/>
</dbReference>
<reference evidence="5 6" key="1">
    <citation type="submission" date="2022-03" db="EMBL/GenBank/DDBJ databases">
        <title>Draft genome sequence of Furfurilactobacillus curtus JCM 31185.</title>
        <authorList>
            <person name="Suzuki S."/>
            <person name="Endo A."/>
            <person name="Kajikawa A."/>
        </authorList>
    </citation>
    <scope>NUCLEOTIDE SEQUENCE [LARGE SCALE GENOMIC DNA]</scope>
    <source>
        <strain evidence="5 6">JCM 31185</strain>
    </source>
</reference>
<dbReference type="PANTHER" id="PTHR33164:SF57">
    <property type="entry name" value="MARR-FAMILY TRANSCRIPTIONAL REGULATOR"/>
    <property type="match status" value="1"/>
</dbReference>
<dbReference type="Gene3D" id="1.10.10.10">
    <property type="entry name" value="Winged helix-like DNA-binding domain superfamily/Winged helix DNA-binding domain"/>
    <property type="match status" value="1"/>
</dbReference>
<proteinExistence type="predicted"/>
<dbReference type="InterPro" id="IPR000835">
    <property type="entry name" value="HTH_MarR-typ"/>
</dbReference>